<feature type="signal peptide" evidence="2">
    <location>
        <begin position="1"/>
        <end position="21"/>
    </location>
</feature>
<comment type="caution">
    <text evidence="4">The sequence shown here is derived from an EMBL/GenBank/DDBJ whole genome shotgun (WGS) entry which is preliminary data.</text>
</comment>
<dbReference type="RefSeq" id="WP_263745021.1">
    <property type="nucleotide sequence ID" value="NZ_JAOWRF010000122.1"/>
</dbReference>
<dbReference type="Proteomes" id="UP001526143">
    <property type="component" value="Unassembled WGS sequence"/>
</dbReference>
<evidence type="ECO:0000313" key="5">
    <source>
        <dbReference type="Proteomes" id="UP001526143"/>
    </source>
</evidence>
<sequence>MQKLSSLLCALCVSVSAIAWAVPIQAQTMDKSAFPKKAIAQNNQVSNQADKQAIIRAYQAIDAAFERKDLNQLYSYYAPEYSGIGLDGKITNLQQQSQGIQKLFWNIGKIKARDEIKQIQINGQTATVVGVGYISGIATDPKNPQVNKPFSLESTYQDIWKRTSSGWKLTISHTFSLKNTSTENASTRPRQQGNPRRNSRTYEQAYSQASTLVYSCHRDKRLDDCDKLNQIESTLANWCAQNDPQACQIQELVLILDSRVQSLDSTLRTIESTTAPR</sequence>
<evidence type="ECO:0000259" key="3">
    <source>
        <dbReference type="Pfam" id="PF14534"/>
    </source>
</evidence>
<evidence type="ECO:0000313" key="4">
    <source>
        <dbReference type="EMBL" id="MCV3213506.1"/>
    </source>
</evidence>
<dbReference type="SUPFAM" id="SSF54427">
    <property type="entry name" value="NTF2-like"/>
    <property type="match status" value="1"/>
</dbReference>
<dbReference type="InterPro" id="IPR027843">
    <property type="entry name" value="DUF4440"/>
</dbReference>
<dbReference type="InterPro" id="IPR032710">
    <property type="entry name" value="NTF2-like_dom_sf"/>
</dbReference>
<accession>A0ABT3AWJ9</accession>
<dbReference type="EMBL" id="JAOWRF010000122">
    <property type="protein sequence ID" value="MCV3213506.1"/>
    <property type="molecule type" value="Genomic_DNA"/>
</dbReference>
<reference evidence="4 5" key="1">
    <citation type="submission" date="2022-10" db="EMBL/GenBank/DDBJ databases">
        <title>Identification of biosynthetic pathway for the production of the potent trypsin inhibitor radiosumin.</title>
        <authorList>
            <person name="Fewer D.P."/>
            <person name="Delbaje E."/>
            <person name="Ouyang X."/>
            <person name="Agostino P.D."/>
            <person name="Wahlsten M."/>
            <person name="Jokela J."/>
            <person name="Permi P."/>
            <person name="Haapaniemi E."/>
            <person name="Koistinen H."/>
        </authorList>
    </citation>
    <scope>NUCLEOTIDE SEQUENCE [LARGE SCALE GENOMIC DNA]</scope>
    <source>
        <strain evidence="4 5">NIES-515</strain>
    </source>
</reference>
<name>A0ABT3AWJ9_9CYAN</name>
<feature type="region of interest" description="Disordered" evidence="1">
    <location>
        <begin position="180"/>
        <end position="200"/>
    </location>
</feature>
<dbReference type="Pfam" id="PF14534">
    <property type="entry name" value="DUF4440"/>
    <property type="match status" value="1"/>
</dbReference>
<feature type="chain" id="PRO_5046467996" evidence="2">
    <location>
        <begin position="22"/>
        <end position="277"/>
    </location>
</feature>
<proteinExistence type="predicted"/>
<gene>
    <name evidence="4" type="ORF">OGM63_08200</name>
</gene>
<organism evidence="4 5">
    <name type="scientific">Plectonema radiosum NIES-515</name>
    <dbReference type="NCBI Taxonomy" id="2986073"/>
    <lineage>
        <taxon>Bacteria</taxon>
        <taxon>Bacillati</taxon>
        <taxon>Cyanobacteriota</taxon>
        <taxon>Cyanophyceae</taxon>
        <taxon>Oscillatoriophycideae</taxon>
        <taxon>Oscillatoriales</taxon>
        <taxon>Microcoleaceae</taxon>
        <taxon>Plectonema</taxon>
    </lineage>
</organism>
<evidence type="ECO:0000256" key="2">
    <source>
        <dbReference type="SAM" id="SignalP"/>
    </source>
</evidence>
<keyword evidence="5" id="KW-1185">Reference proteome</keyword>
<protein>
    <submittedName>
        <fullName evidence="4">Nuclear transport factor 2 family protein</fullName>
    </submittedName>
</protein>
<dbReference type="Gene3D" id="3.10.450.50">
    <property type="match status" value="1"/>
</dbReference>
<feature type="domain" description="DUF4440" evidence="3">
    <location>
        <begin position="54"/>
        <end position="169"/>
    </location>
</feature>
<keyword evidence="2" id="KW-0732">Signal</keyword>
<evidence type="ECO:0000256" key="1">
    <source>
        <dbReference type="SAM" id="MobiDB-lite"/>
    </source>
</evidence>